<keyword evidence="10" id="KW-0406">Ion transport</keyword>
<dbReference type="Proteomes" id="UP000199556">
    <property type="component" value="Unassembled WGS sequence"/>
</dbReference>
<evidence type="ECO:0000256" key="10">
    <source>
        <dbReference type="ARBA" id="ARBA00023065"/>
    </source>
</evidence>
<dbReference type="InterPro" id="IPR050492">
    <property type="entry name" value="Bact_metal-bind_prot9"/>
</dbReference>
<evidence type="ECO:0000256" key="8">
    <source>
        <dbReference type="ARBA" id="ARBA00022833"/>
    </source>
</evidence>
<evidence type="ECO:0000256" key="2">
    <source>
        <dbReference type="ARBA" id="ARBA00011028"/>
    </source>
</evidence>
<keyword evidence="9" id="KW-0864">Zinc transport</keyword>
<evidence type="ECO:0000256" key="12">
    <source>
        <dbReference type="ARBA" id="ARBA00045516"/>
    </source>
</evidence>
<evidence type="ECO:0000256" key="9">
    <source>
        <dbReference type="ARBA" id="ARBA00022906"/>
    </source>
</evidence>
<dbReference type="NCBIfam" id="NF007091">
    <property type="entry name" value="PRK09545.1"/>
    <property type="match status" value="1"/>
</dbReference>
<dbReference type="GO" id="GO:0042597">
    <property type="term" value="C:periplasmic space"/>
    <property type="evidence" value="ECO:0007669"/>
    <property type="project" value="UniProtKB-SubCell"/>
</dbReference>
<comment type="function">
    <text evidence="12">Part of the ATP-binding cassette (ABC) transport system ZnuABC involved in zinc import. Binds zinc with high affinity and specificity and delivers it to the membrane permease for translocation into the cytoplasm.</text>
</comment>
<keyword evidence="7" id="KW-0574">Periplasm</keyword>
<evidence type="ECO:0000256" key="6">
    <source>
        <dbReference type="ARBA" id="ARBA00022729"/>
    </source>
</evidence>
<keyword evidence="11" id="KW-1015">Disulfide bond</keyword>
<dbReference type="GO" id="GO:0046872">
    <property type="term" value="F:metal ion binding"/>
    <property type="evidence" value="ECO:0007669"/>
    <property type="project" value="UniProtKB-KW"/>
</dbReference>
<evidence type="ECO:0000256" key="4">
    <source>
        <dbReference type="ARBA" id="ARBA00022448"/>
    </source>
</evidence>
<evidence type="ECO:0000256" key="7">
    <source>
        <dbReference type="ARBA" id="ARBA00022764"/>
    </source>
</evidence>
<comment type="subcellular location">
    <subcellularLocation>
        <location evidence="1">Periplasm</location>
    </subcellularLocation>
</comment>
<evidence type="ECO:0000256" key="11">
    <source>
        <dbReference type="ARBA" id="ARBA00023157"/>
    </source>
</evidence>
<dbReference type="Gene3D" id="3.40.50.1980">
    <property type="entry name" value="Nitrogenase molybdenum iron protein domain"/>
    <property type="match status" value="2"/>
</dbReference>
<dbReference type="OrthoDB" id="9793396at2"/>
<dbReference type="PANTHER" id="PTHR42953">
    <property type="entry name" value="HIGH-AFFINITY ZINC UPTAKE SYSTEM PROTEIN ZNUA-RELATED"/>
    <property type="match status" value="1"/>
</dbReference>
<dbReference type="InterPro" id="IPR006127">
    <property type="entry name" value="ZnuA-like"/>
</dbReference>
<accession>A0A1I4QUC8</accession>
<comment type="similarity">
    <text evidence="2">Belongs to the bacterial solute-binding protein 9 family.</text>
</comment>
<dbReference type="Pfam" id="PF01297">
    <property type="entry name" value="ZnuA"/>
    <property type="match status" value="1"/>
</dbReference>
<dbReference type="GO" id="GO:0006829">
    <property type="term" value="P:zinc ion transport"/>
    <property type="evidence" value="ECO:0007669"/>
    <property type="project" value="UniProtKB-KW"/>
</dbReference>
<dbReference type="SUPFAM" id="SSF53807">
    <property type="entry name" value="Helical backbone' metal receptor"/>
    <property type="match status" value="1"/>
</dbReference>
<sequence length="319" mass="35553">MERASRLLILILALITWGSAAAAPQVVTSIAPIHNLVHGVMEGVAEPVRLVPPGASPHTYRLRPSDMRRLHEADVVVWIGPEMETFLVRPLATAPQDLVRVSLMEDADLIVHPRREGGLWEHRAHGDGDARGHDDPGHDHRDVDTHVWLSPENAARITRHVAAVLARTDPDNAQRYRANRERILAELQALDAQIAKRLAPVRERPFIVFHDAYQYFERHYDLHPAGSITLDPSRSVGARRIHEIRERIRGAGALCVFVEPQFEPDLVHTLVEGTDARTGVLDPLGAELPPGVESYYRLLRDLADHLVDCLSRDGADGGR</sequence>
<keyword evidence="8" id="KW-0862">Zinc</keyword>
<feature type="chain" id="PRO_5011453393" description="High-affinity zinc uptake system protein ZnuA" evidence="13">
    <location>
        <begin position="23"/>
        <end position="319"/>
    </location>
</feature>
<evidence type="ECO:0000313" key="15">
    <source>
        <dbReference type="Proteomes" id="UP000199556"/>
    </source>
</evidence>
<keyword evidence="5" id="KW-0479">Metal-binding</keyword>
<proteinExistence type="inferred from homology"/>
<protein>
    <recommendedName>
        <fullName evidence="3">High-affinity zinc uptake system protein ZnuA</fullName>
    </recommendedName>
</protein>
<evidence type="ECO:0000313" key="14">
    <source>
        <dbReference type="EMBL" id="SFM43692.1"/>
    </source>
</evidence>
<evidence type="ECO:0000256" key="3">
    <source>
        <dbReference type="ARBA" id="ARBA00015915"/>
    </source>
</evidence>
<name>A0A1I4QUC8_ECTMO</name>
<keyword evidence="4" id="KW-0813">Transport</keyword>
<dbReference type="RefSeq" id="WP_090484414.1">
    <property type="nucleotide sequence ID" value="NZ_FOUO01000005.1"/>
</dbReference>
<organism evidence="14 15">
    <name type="scientific">Ectothiorhodospira mobilis</name>
    <dbReference type="NCBI Taxonomy" id="195064"/>
    <lineage>
        <taxon>Bacteria</taxon>
        <taxon>Pseudomonadati</taxon>
        <taxon>Pseudomonadota</taxon>
        <taxon>Gammaproteobacteria</taxon>
        <taxon>Chromatiales</taxon>
        <taxon>Ectothiorhodospiraceae</taxon>
        <taxon>Ectothiorhodospira</taxon>
    </lineage>
</organism>
<dbReference type="STRING" id="195064.SAMN05421721_105159"/>
<dbReference type="PANTHER" id="PTHR42953:SF3">
    <property type="entry name" value="HIGH-AFFINITY ZINC UPTAKE SYSTEM PROTEIN ZNUA"/>
    <property type="match status" value="1"/>
</dbReference>
<gene>
    <name evidence="14" type="ORF">SAMN05421721_105159</name>
</gene>
<evidence type="ECO:0000256" key="1">
    <source>
        <dbReference type="ARBA" id="ARBA00004418"/>
    </source>
</evidence>
<evidence type="ECO:0000256" key="5">
    <source>
        <dbReference type="ARBA" id="ARBA00022723"/>
    </source>
</evidence>
<dbReference type="CDD" id="cd01019">
    <property type="entry name" value="ZnuA"/>
    <property type="match status" value="1"/>
</dbReference>
<reference evidence="14 15" key="1">
    <citation type="submission" date="2016-10" db="EMBL/GenBank/DDBJ databases">
        <authorList>
            <person name="de Groot N.N."/>
        </authorList>
    </citation>
    <scope>NUCLEOTIDE SEQUENCE [LARGE SCALE GENOMIC DNA]</scope>
    <source>
        <strain evidence="14 15">DSM 4180</strain>
    </source>
</reference>
<evidence type="ECO:0000256" key="13">
    <source>
        <dbReference type="SAM" id="SignalP"/>
    </source>
</evidence>
<keyword evidence="15" id="KW-1185">Reference proteome</keyword>
<dbReference type="EMBL" id="FOUO01000005">
    <property type="protein sequence ID" value="SFM43692.1"/>
    <property type="molecule type" value="Genomic_DNA"/>
</dbReference>
<dbReference type="AlphaFoldDB" id="A0A1I4QUC8"/>
<feature type="signal peptide" evidence="13">
    <location>
        <begin position="1"/>
        <end position="22"/>
    </location>
</feature>
<keyword evidence="6 13" id="KW-0732">Signal</keyword>
<dbReference type="InterPro" id="IPR035520">
    <property type="entry name" value="ZnuA"/>
</dbReference>